<feature type="region of interest" description="Disordered" evidence="1">
    <location>
        <begin position="1"/>
        <end position="77"/>
    </location>
</feature>
<accession>A0A6J4QKX6</accession>
<dbReference type="AlphaFoldDB" id="A0A6J4QKX6"/>
<organism evidence="2">
    <name type="scientific">uncultured Rubrobacteraceae bacterium</name>
    <dbReference type="NCBI Taxonomy" id="349277"/>
    <lineage>
        <taxon>Bacteria</taxon>
        <taxon>Bacillati</taxon>
        <taxon>Actinomycetota</taxon>
        <taxon>Rubrobacteria</taxon>
        <taxon>Rubrobacterales</taxon>
        <taxon>Rubrobacteraceae</taxon>
        <taxon>environmental samples</taxon>
    </lineage>
</organism>
<sequence>MTMPGNIPAPKIRGNPYPRQAAMQGYSPRSSSSLTPSRHSPNGIRGTMRGKAHEIDTDAVARNNAIGQGERQKREGD</sequence>
<evidence type="ECO:0000256" key="1">
    <source>
        <dbReference type="SAM" id="MobiDB-lite"/>
    </source>
</evidence>
<evidence type="ECO:0000313" key="2">
    <source>
        <dbReference type="EMBL" id="CAA9445058.1"/>
    </source>
</evidence>
<feature type="compositionally biased region" description="Low complexity" evidence="1">
    <location>
        <begin position="27"/>
        <end position="41"/>
    </location>
</feature>
<protein>
    <submittedName>
        <fullName evidence="2">Uncharacterized protein</fullName>
    </submittedName>
</protein>
<reference evidence="2" key="1">
    <citation type="submission" date="2020-02" db="EMBL/GenBank/DDBJ databases">
        <authorList>
            <person name="Meier V. D."/>
        </authorList>
    </citation>
    <scope>NUCLEOTIDE SEQUENCE</scope>
    <source>
        <strain evidence="2">AVDCRST_MAG28</strain>
    </source>
</reference>
<dbReference type="EMBL" id="CADCVE010000018">
    <property type="protein sequence ID" value="CAA9445058.1"/>
    <property type="molecule type" value="Genomic_DNA"/>
</dbReference>
<proteinExistence type="predicted"/>
<gene>
    <name evidence="2" type="ORF">AVDCRST_MAG28-629</name>
</gene>
<name>A0A6J4QKX6_9ACTN</name>